<dbReference type="OrthoDB" id="527990at2759"/>
<keyword evidence="3 8" id="KW-0479">Metal-binding</keyword>
<dbReference type="EC" id="3.4.24.-" evidence="9"/>
<dbReference type="GO" id="GO:0004222">
    <property type="term" value="F:metalloendopeptidase activity"/>
    <property type="evidence" value="ECO:0007669"/>
    <property type="project" value="UniProtKB-UniRule"/>
</dbReference>
<dbReference type="Pfam" id="PF01457">
    <property type="entry name" value="Peptidase_M8"/>
    <property type="match status" value="1"/>
</dbReference>
<dbReference type="GO" id="GO:0007155">
    <property type="term" value="P:cell adhesion"/>
    <property type="evidence" value="ECO:0007669"/>
    <property type="project" value="InterPro"/>
</dbReference>
<evidence type="ECO:0000256" key="4">
    <source>
        <dbReference type="ARBA" id="ARBA00022801"/>
    </source>
</evidence>
<dbReference type="RefSeq" id="XP_028878695.1">
    <property type="nucleotide sequence ID" value="XM_029030096.1"/>
</dbReference>
<dbReference type="GO" id="GO:0006508">
    <property type="term" value="P:proteolysis"/>
    <property type="evidence" value="ECO:0007669"/>
    <property type="project" value="UniProtKB-KW"/>
</dbReference>
<keyword evidence="11" id="KW-1185">Reference proteome</keyword>
<evidence type="ECO:0000313" key="10">
    <source>
        <dbReference type="EMBL" id="ORC84629.1"/>
    </source>
</evidence>
<evidence type="ECO:0000256" key="9">
    <source>
        <dbReference type="RuleBase" id="RU366077"/>
    </source>
</evidence>
<keyword evidence="2 9" id="KW-0645">Protease</keyword>
<comment type="similarity">
    <text evidence="1 9">Belongs to the peptidase M8 family.</text>
</comment>
<keyword evidence="6 8" id="KW-0482">Metalloprotease</keyword>
<evidence type="ECO:0000256" key="7">
    <source>
        <dbReference type="PIRSR" id="PIRSR601577-1"/>
    </source>
</evidence>
<comment type="caution">
    <text evidence="10">The sequence shown here is derived from an EMBL/GenBank/DDBJ whole genome shotgun (WGS) entry which is preliminary data.</text>
</comment>
<evidence type="ECO:0000256" key="1">
    <source>
        <dbReference type="ARBA" id="ARBA00005860"/>
    </source>
</evidence>
<evidence type="ECO:0000256" key="2">
    <source>
        <dbReference type="ARBA" id="ARBA00022670"/>
    </source>
</evidence>
<evidence type="ECO:0000313" key="11">
    <source>
        <dbReference type="Proteomes" id="UP000192257"/>
    </source>
</evidence>
<feature type="signal peptide" evidence="9">
    <location>
        <begin position="1"/>
        <end position="25"/>
    </location>
</feature>
<evidence type="ECO:0000256" key="8">
    <source>
        <dbReference type="PIRSR" id="PIRSR601577-2"/>
    </source>
</evidence>
<dbReference type="Gene3D" id="3.10.170.20">
    <property type="match status" value="1"/>
</dbReference>
<feature type="binding site" evidence="8">
    <location>
        <position position="224"/>
    </location>
    <ligand>
        <name>Zn(2+)</name>
        <dbReference type="ChEBI" id="CHEBI:29105"/>
        <note>catalytic</note>
    </ligand>
</feature>
<dbReference type="GO" id="GO:0046872">
    <property type="term" value="F:metal ion binding"/>
    <property type="evidence" value="ECO:0007669"/>
    <property type="project" value="UniProtKB-KW"/>
</dbReference>
<feature type="active site" evidence="7">
    <location>
        <position position="221"/>
    </location>
</feature>
<dbReference type="VEuPathDB" id="TriTrypDB:TM35_000431970"/>
<name>A0A1X0NKD4_9TRYP</name>
<proteinExistence type="inferred from homology"/>
<keyword evidence="5 8" id="KW-0862">Zinc</keyword>
<gene>
    <name evidence="10" type="ORF">TM35_000431970</name>
</gene>
<dbReference type="Proteomes" id="UP000192257">
    <property type="component" value="Unassembled WGS sequence"/>
</dbReference>
<dbReference type="GO" id="GO:0016020">
    <property type="term" value="C:membrane"/>
    <property type="evidence" value="ECO:0007669"/>
    <property type="project" value="InterPro"/>
</dbReference>
<dbReference type="EMBL" id="NBCO01000043">
    <property type="protein sequence ID" value="ORC84629.1"/>
    <property type="molecule type" value="Genomic_DNA"/>
</dbReference>
<sequence length="318" mass="36308">MEKHSMRHLLWAALFLLYCSCGCLAAVVQQLPQKGESALQAYTVSVPASDDKNGEDWKPIRIGVYTRLVEEIISYCERTKHLDDEDEEEEFGVFNDFCERDDHKKMTTQIKDTLFKDILPKAIKLHTDRLKVKREEKSLNPRIAGLDSLPEKCRLIKDPLGQQMQYSVDVDFMIYVALSAKPENVEICTRDEENRPTSAVISFIPDEIKATRQYIRLTAHEIAHGLGFDYEVMETQGMIEPRKNGLSSTGGKHGGEEFYMNSSETLLHCSCCTAAAGVWLLLYSSYHKKEKVLYRHTPSLFLLVMIRMARIGSPFAFL</sequence>
<keyword evidence="4 9" id="KW-0378">Hydrolase</keyword>
<evidence type="ECO:0000256" key="5">
    <source>
        <dbReference type="ARBA" id="ARBA00022833"/>
    </source>
</evidence>
<accession>A0A1X0NKD4</accession>
<feature type="binding site" evidence="8">
    <location>
        <position position="220"/>
    </location>
    <ligand>
        <name>Zn(2+)</name>
        <dbReference type="ChEBI" id="CHEBI:29105"/>
        <note>catalytic</note>
    </ligand>
</feature>
<dbReference type="PRINTS" id="PR00782">
    <property type="entry name" value="LSHMANOLYSIN"/>
</dbReference>
<comment type="cofactor">
    <cofactor evidence="8 9">
        <name>Zn(2+)</name>
        <dbReference type="ChEBI" id="CHEBI:29105"/>
    </cofactor>
    <text evidence="8 9">Binds 1 zinc ion per subunit.</text>
</comment>
<keyword evidence="9" id="KW-0732">Signal</keyword>
<protein>
    <recommendedName>
        <fullName evidence="9">Leishmanolysin-like peptidase</fullName>
        <ecNumber evidence="9">3.4.24.-</ecNumber>
    </recommendedName>
</protein>
<evidence type="ECO:0000256" key="3">
    <source>
        <dbReference type="ARBA" id="ARBA00022723"/>
    </source>
</evidence>
<dbReference type="AlphaFoldDB" id="A0A1X0NKD4"/>
<organism evidence="10 11">
    <name type="scientific">Trypanosoma theileri</name>
    <dbReference type="NCBI Taxonomy" id="67003"/>
    <lineage>
        <taxon>Eukaryota</taxon>
        <taxon>Discoba</taxon>
        <taxon>Euglenozoa</taxon>
        <taxon>Kinetoplastea</taxon>
        <taxon>Metakinetoplastina</taxon>
        <taxon>Trypanosomatida</taxon>
        <taxon>Trypanosomatidae</taxon>
        <taxon>Trypanosoma</taxon>
    </lineage>
</organism>
<dbReference type="InterPro" id="IPR001577">
    <property type="entry name" value="Peptidase_M8"/>
</dbReference>
<feature type="chain" id="PRO_5023976557" description="Leishmanolysin-like peptidase" evidence="9">
    <location>
        <begin position="26"/>
        <end position="318"/>
    </location>
</feature>
<reference evidence="10 11" key="1">
    <citation type="submission" date="2017-03" db="EMBL/GenBank/DDBJ databases">
        <title>An alternative strategy for trypanosome survival in the mammalian bloodstream revealed through genome and transcriptome analysis of the ubiquitous bovine parasite Trypanosoma (Megatrypanum) theileri.</title>
        <authorList>
            <person name="Kelly S."/>
            <person name="Ivens A."/>
            <person name="Mott A."/>
            <person name="O'Neill E."/>
            <person name="Emms D."/>
            <person name="Macleod O."/>
            <person name="Voorheis P."/>
            <person name="Matthews J."/>
            <person name="Matthews K."/>
            <person name="Carrington M."/>
        </authorList>
    </citation>
    <scope>NUCLEOTIDE SEQUENCE [LARGE SCALE GENOMIC DNA]</scope>
    <source>
        <strain evidence="10">Edinburgh</strain>
    </source>
</reference>
<dbReference type="GeneID" id="39989876"/>
<dbReference type="SUPFAM" id="SSF55486">
    <property type="entry name" value="Metalloproteases ('zincins'), catalytic domain"/>
    <property type="match status" value="1"/>
</dbReference>
<evidence type="ECO:0000256" key="6">
    <source>
        <dbReference type="ARBA" id="ARBA00023049"/>
    </source>
</evidence>